<reference evidence="8" key="1">
    <citation type="submission" date="2011-07" db="EMBL/GenBank/DDBJ databases">
        <title>Complete genome sequence of Acetobacterium woodii.</title>
        <authorList>
            <person name="Poehlein A."/>
            <person name="Schmidt S."/>
            <person name="Kaster A.-K."/>
            <person name="Goenrich M."/>
            <person name="Vollmers J."/>
            <person name="Thuermer A."/>
            <person name="Gottschalk G."/>
            <person name="Thauer R.K."/>
            <person name="Daniel R."/>
            <person name="Mueller V."/>
        </authorList>
    </citation>
    <scope>NUCLEOTIDE SEQUENCE [LARGE SCALE GENOMIC DNA]</scope>
    <source>
        <strain evidence="8">ATCC 29683 / DSM 1030 / JCM 2381 / KCTC 1655 / WB1</strain>
    </source>
</reference>
<dbReference type="HOGENOM" id="CLU_363603_0_0_9"/>
<dbReference type="STRING" id="931626.Awo_c03900"/>
<dbReference type="KEGG" id="awo:Awo_c03900"/>
<dbReference type="Pfam" id="PF07992">
    <property type="entry name" value="Pyr_redox_2"/>
    <property type="match status" value="1"/>
</dbReference>
<dbReference type="InterPro" id="IPR009051">
    <property type="entry name" value="Helical_ferredxn"/>
</dbReference>
<evidence type="ECO:0000256" key="1">
    <source>
        <dbReference type="ARBA" id="ARBA00022485"/>
    </source>
</evidence>
<proteinExistence type="predicted"/>
<keyword evidence="4" id="KW-0408">Iron</keyword>
<dbReference type="eggNOG" id="COG0493">
    <property type="taxonomic scope" value="Bacteria"/>
</dbReference>
<keyword evidence="8" id="KW-1185">Reference proteome</keyword>
<accession>H6LHL2</accession>
<dbReference type="SUPFAM" id="SSF46548">
    <property type="entry name" value="alpha-helical ferredoxin"/>
    <property type="match status" value="1"/>
</dbReference>
<dbReference type="EMBL" id="CP002987">
    <property type="protein sequence ID" value="AFA47191.1"/>
    <property type="molecule type" value="Genomic_DNA"/>
</dbReference>
<dbReference type="InterPro" id="IPR004017">
    <property type="entry name" value="Cys_rich_dom"/>
</dbReference>
<dbReference type="GO" id="GO:0046872">
    <property type="term" value="F:metal ion binding"/>
    <property type="evidence" value="ECO:0007669"/>
    <property type="project" value="UniProtKB-KW"/>
</dbReference>
<dbReference type="PANTHER" id="PTHR43255">
    <property type="entry name" value="IRON-SULFUR-BINDING OXIDOREDUCTASE FADF-RELATED-RELATED"/>
    <property type="match status" value="1"/>
</dbReference>
<dbReference type="InterPro" id="IPR017896">
    <property type="entry name" value="4Fe4S_Fe-S-bd"/>
</dbReference>
<evidence type="ECO:0000313" key="8">
    <source>
        <dbReference type="Proteomes" id="UP000007177"/>
    </source>
</evidence>
<dbReference type="Proteomes" id="UP000007177">
    <property type="component" value="Chromosome"/>
</dbReference>
<name>H6LHL2_ACEWD</name>
<evidence type="ECO:0000256" key="3">
    <source>
        <dbReference type="ARBA" id="ARBA00023002"/>
    </source>
</evidence>
<keyword evidence="5" id="KW-0411">Iron-sulfur</keyword>
<dbReference type="Gene3D" id="3.40.50.720">
    <property type="entry name" value="NAD(P)-binding Rossmann-like Domain"/>
    <property type="match status" value="1"/>
</dbReference>
<evidence type="ECO:0000256" key="4">
    <source>
        <dbReference type="ARBA" id="ARBA00023004"/>
    </source>
</evidence>
<dbReference type="GO" id="GO:0005886">
    <property type="term" value="C:plasma membrane"/>
    <property type="evidence" value="ECO:0007669"/>
    <property type="project" value="TreeGrafter"/>
</dbReference>
<dbReference type="Gene3D" id="1.10.1060.10">
    <property type="entry name" value="Alpha-helical ferredoxin"/>
    <property type="match status" value="2"/>
</dbReference>
<dbReference type="eggNOG" id="COG0247">
    <property type="taxonomic scope" value="Bacteria"/>
</dbReference>
<dbReference type="Pfam" id="PF02754">
    <property type="entry name" value="CCG"/>
    <property type="match status" value="2"/>
</dbReference>
<dbReference type="InterPro" id="IPR051460">
    <property type="entry name" value="HdrC_iron-sulfur_subunit"/>
</dbReference>
<gene>
    <name evidence="7" type="ordered locus">Awo_c03900</name>
</gene>
<keyword evidence="2" id="KW-0479">Metal-binding</keyword>
<dbReference type="PROSITE" id="PS51379">
    <property type="entry name" value="4FE4S_FER_2"/>
    <property type="match status" value="1"/>
</dbReference>
<dbReference type="InterPro" id="IPR028261">
    <property type="entry name" value="DPD_II"/>
</dbReference>
<dbReference type="InterPro" id="IPR017900">
    <property type="entry name" value="4Fe4S_Fe_S_CS"/>
</dbReference>
<dbReference type="GO" id="GO:0016491">
    <property type="term" value="F:oxidoreductase activity"/>
    <property type="evidence" value="ECO:0007669"/>
    <property type="project" value="UniProtKB-KW"/>
</dbReference>
<dbReference type="Pfam" id="PF14691">
    <property type="entry name" value="Fer4_20"/>
    <property type="match status" value="1"/>
</dbReference>
<evidence type="ECO:0000313" key="7">
    <source>
        <dbReference type="EMBL" id="AFA47191.1"/>
    </source>
</evidence>
<evidence type="ECO:0000259" key="6">
    <source>
        <dbReference type="PROSITE" id="PS51379"/>
    </source>
</evidence>
<evidence type="ECO:0000256" key="5">
    <source>
        <dbReference type="ARBA" id="ARBA00023014"/>
    </source>
</evidence>
<dbReference type="GO" id="GO:0051539">
    <property type="term" value="F:4 iron, 4 sulfur cluster binding"/>
    <property type="evidence" value="ECO:0007669"/>
    <property type="project" value="UniProtKB-KW"/>
</dbReference>
<reference evidence="7 8" key="2">
    <citation type="journal article" date="2012" name="PLoS ONE">
        <title>An ancient pathway combining carbon dioxide fixation with the generation and utilization of a sodium ion gradient for ATP synthesis.</title>
        <authorList>
            <person name="Poehlein A."/>
            <person name="Schmidt S."/>
            <person name="Kaster A.K."/>
            <person name="Goenrich M."/>
            <person name="Vollmers J."/>
            <person name="Thurmer A."/>
            <person name="Bertsch J."/>
            <person name="Schuchmann K."/>
            <person name="Voigt B."/>
            <person name="Hecker M."/>
            <person name="Daniel R."/>
            <person name="Thauer R.K."/>
            <person name="Gottschalk G."/>
            <person name="Muller V."/>
        </authorList>
    </citation>
    <scope>NUCLEOTIDE SEQUENCE [LARGE SCALE GENOMIC DNA]</scope>
    <source>
        <strain evidence="8">ATCC 29683 / DSM 1030 / JCM 2381 / KCTC 1655 / WB1</strain>
    </source>
</reference>
<dbReference type="NCBIfam" id="NF045663">
    <property type="entry name" value="diclust_near_Sec"/>
    <property type="match status" value="1"/>
</dbReference>
<dbReference type="InterPro" id="IPR023753">
    <property type="entry name" value="FAD/NAD-binding_dom"/>
</dbReference>
<feature type="domain" description="4Fe-4S ferredoxin-type" evidence="6">
    <location>
        <begin position="349"/>
        <end position="377"/>
    </location>
</feature>
<sequence>MKPTEILAQENKCIQEEPVYCSAVCPVHVDVRALMNQLQAGKFAEALQLFRSKALFPGIISRICDAPCEAACLRNKLDQAVSVRMLEKACADFGGSGKRKYSVVKKKQRVAIIGGGLTGMSCALELVRKGYITTLYEQETHLGGALWEFDSEVLSEELILSETALLAQAGVQVILKTSIADIKELDDDAIFVATGKNGTMIGVDKQTAFIEPESLATVVAGVFAGGGLLLKNEPYSGINRVAMGKKAAGSIERYLKKASLTSARENEGRQETHLYTKISDRQVVPQVIAKELWYTADEAVAEAKRCLLCECRECIKACTFLDYFNQNPRQYIRDVTKTVTAQKGLRSKMVAARFINSCSLCGQCKEICPNDLDFEEICQEARFLQVEGESMPPAFHDFWLREFDFSISDKAALIRNQAGFEKSQYLFFPGCRMGSSNPLYVSETYGYLSKNLSGGVGLALTCCGAPAQWSGHKQQMKQQMDYFKNNWIAMGKPQLIIACPSCLKMFRRYLPQLEIKSLWELFEELPLPDDCLSPQADQKTVALFDPCASRETPKMQQSIRSLLNKLGYQIEELKFNGRFAQCCTYGGLMATINPTLAQTIRAERTGASPHNYITYCTNCRDDFIANGKATWYLLDIIFGRNDQQTAMRKPPTLSKRRDNRKQLKKELLTCYWGEKMVSEDKNQKKLDIRLTAEVEEKMNREYILFEEVDQVIEYAEKSGDQLFNNRTKLTIAHLQIGIITFWVEYKKVDQTFMVYNAYSHRMQIVEKGNRQGG</sequence>
<dbReference type="PROSITE" id="PS00198">
    <property type="entry name" value="4FE4S_FER_1"/>
    <property type="match status" value="1"/>
</dbReference>
<keyword evidence="1" id="KW-0004">4Fe-4S</keyword>
<evidence type="ECO:0000256" key="2">
    <source>
        <dbReference type="ARBA" id="ARBA00022723"/>
    </source>
</evidence>
<dbReference type="PANTHER" id="PTHR43255:SF1">
    <property type="entry name" value="IRON-SULFUR-BINDING OXIDOREDUCTASE FADF-RELATED"/>
    <property type="match status" value="1"/>
</dbReference>
<dbReference type="Pfam" id="PF13534">
    <property type="entry name" value="Fer4_17"/>
    <property type="match status" value="1"/>
</dbReference>
<protein>
    <submittedName>
        <fullName evidence="7">Oxidoreductase</fullName>
    </submittedName>
</protein>
<dbReference type="OrthoDB" id="5241828at2"/>
<dbReference type="SUPFAM" id="SSF51971">
    <property type="entry name" value="Nucleotide-binding domain"/>
    <property type="match status" value="1"/>
</dbReference>
<dbReference type="AlphaFoldDB" id="H6LHL2"/>
<keyword evidence="3" id="KW-0560">Oxidoreductase</keyword>
<organism evidence="7 8">
    <name type="scientific">Acetobacterium woodii (strain ATCC 29683 / DSM 1030 / JCM 2381 / KCTC 1655 / WB1)</name>
    <dbReference type="NCBI Taxonomy" id="931626"/>
    <lineage>
        <taxon>Bacteria</taxon>
        <taxon>Bacillati</taxon>
        <taxon>Bacillota</taxon>
        <taxon>Clostridia</taxon>
        <taxon>Eubacteriales</taxon>
        <taxon>Eubacteriaceae</taxon>
        <taxon>Acetobacterium</taxon>
    </lineage>
</organism>